<sequence>MAIHRLYGELAASLVRAITDCWAPSAVPARAGAKLDDMCQTAFECARSTLARLGLATDEYKLAIDADRVAQFVMDRSRAGQITLPPIDDVLTAWILLCGSQLGLASLRRLPFTPHDDIRPVMDALAALGYAKPLGNAFIWMDKIGPAMQMSGYWDENNLSREELEQRDVDLDMRNALASIPEDVKHAALTDNRTAVVKALAARWVDGAWLPDSVDGDPWWRWAALAPEAKRLMELVQGADGPLTRDVN</sequence>
<comment type="caution">
    <text evidence="1">The sequence shown here is derived from an EMBL/GenBank/DDBJ whole genome shotgun (WGS) entry which is preliminary data.</text>
</comment>
<keyword evidence="2" id="KW-1185">Reference proteome</keyword>
<protein>
    <submittedName>
        <fullName evidence="1">Uncharacterized protein</fullName>
    </submittedName>
</protein>
<name>A0A0R3KZG6_9BRAD</name>
<evidence type="ECO:0000313" key="2">
    <source>
        <dbReference type="Proteomes" id="UP000051913"/>
    </source>
</evidence>
<dbReference type="OrthoDB" id="8449668at2"/>
<dbReference type="AlphaFoldDB" id="A0A0R3KZG6"/>
<dbReference type="Proteomes" id="UP000051913">
    <property type="component" value="Unassembled WGS sequence"/>
</dbReference>
<dbReference type="EMBL" id="LLXX01000162">
    <property type="protein sequence ID" value="KRR00879.1"/>
    <property type="molecule type" value="Genomic_DNA"/>
</dbReference>
<accession>A0A0R3KZG6</accession>
<gene>
    <name evidence="1" type="ORF">CP49_31105</name>
</gene>
<reference evidence="1 2" key="1">
    <citation type="submission" date="2014-03" db="EMBL/GenBank/DDBJ databases">
        <title>Bradyrhizobium valentinum sp. nov., isolated from effective nodules of Lupinus mariae-josephae, a lupine endemic of basic-lime soils in Eastern Spain.</title>
        <authorList>
            <person name="Duran D."/>
            <person name="Rey L."/>
            <person name="Navarro A."/>
            <person name="Busquets A."/>
            <person name="Imperial J."/>
            <person name="Ruiz-Argueso T."/>
        </authorList>
    </citation>
    <scope>NUCLEOTIDE SEQUENCE [LARGE SCALE GENOMIC DNA]</scope>
    <source>
        <strain evidence="1 2">LmjM3</strain>
    </source>
</reference>
<proteinExistence type="predicted"/>
<organism evidence="1 2">
    <name type="scientific">Bradyrhizobium valentinum</name>
    <dbReference type="NCBI Taxonomy" id="1518501"/>
    <lineage>
        <taxon>Bacteria</taxon>
        <taxon>Pseudomonadati</taxon>
        <taxon>Pseudomonadota</taxon>
        <taxon>Alphaproteobacteria</taxon>
        <taxon>Hyphomicrobiales</taxon>
        <taxon>Nitrobacteraceae</taxon>
        <taxon>Bradyrhizobium</taxon>
    </lineage>
</organism>
<dbReference type="RefSeq" id="WP_057853567.1">
    <property type="nucleotide sequence ID" value="NZ_LLXX01000162.1"/>
</dbReference>
<evidence type="ECO:0000313" key="1">
    <source>
        <dbReference type="EMBL" id="KRR00879.1"/>
    </source>
</evidence>